<evidence type="ECO:0000313" key="4">
    <source>
        <dbReference type="Proteomes" id="UP000660729"/>
    </source>
</evidence>
<keyword evidence="1" id="KW-0472">Membrane</keyword>
<dbReference type="PANTHER" id="PTHR23028">
    <property type="entry name" value="ACETYLTRANSFERASE"/>
    <property type="match status" value="1"/>
</dbReference>
<feature type="domain" description="Acyltransferase 3" evidence="2">
    <location>
        <begin position="45"/>
        <end position="455"/>
    </location>
</feature>
<comment type="caution">
    <text evidence="3">The sequence shown here is derived from an EMBL/GenBank/DDBJ whole genome shotgun (WGS) entry which is preliminary data.</text>
</comment>
<feature type="transmembrane region" description="Helical" evidence="1">
    <location>
        <begin position="222"/>
        <end position="241"/>
    </location>
</feature>
<feature type="transmembrane region" description="Helical" evidence="1">
    <location>
        <begin position="383"/>
        <end position="401"/>
    </location>
</feature>
<feature type="transmembrane region" description="Helical" evidence="1">
    <location>
        <begin position="98"/>
        <end position="120"/>
    </location>
</feature>
<feature type="transmembrane region" description="Helical" evidence="1">
    <location>
        <begin position="471"/>
        <end position="493"/>
    </location>
</feature>
<dbReference type="Proteomes" id="UP000660729">
    <property type="component" value="Unassembled WGS sequence"/>
</dbReference>
<protein>
    <submittedName>
        <fullName evidence="3">O-acetyltransferase PaAT-1</fullName>
    </submittedName>
</protein>
<sequence>MGHDTEKRHFYESKERRSIESPRRLDTIVSTASSDDSSSARYEHLDGLRGLAAVCVVIMHVTPDFTEGLHEHGFGEVMKYWHLTSFPFIRLMWSGGNAAVPIFFVLSGFALSIAPLRLLREKGRTAGPELRRKLMAAVLRRPIRLYAPAIAITILQAVFRQIPGLCILNPNIPPVPKANLVQELGSAAKVFQFFWPFQDHEAASFPYNQVMWTLPIEMNGSLLVYAMLLLFSLGAIAGPGVRAPATFSALLLIGGAIVLQTTRHWSFACFAWGVMLAVIDQWPVGTHFQYSTNHLYRRLRIMRGPQTLPVVSEKTTKPRTDSLLEVLAKLDAFAPHLCLFLGWYLLSIPGYPDHRYCADTLGWQWLNGLIPRPFDNDFRFHRYWTTVGSLPVVYAVLRIGWLQTFFKTKALVFLGRVSFALYLVHLPMKPIIEERIKPLVGGYTNPPLEGTFWDHYWNVSDVGPPGLSPRYLIAMAVIMPCFLLVAWAATVAIDEPFVRMSKNLTRKLGLDKPRRMSATAISEV</sequence>
<evidence type="ECO:0000256" key="1">
    <source>
        <dbReference type="SAM" id="Phobius"/>
    </source>
</evidence>
<dbReference type="EMBL" id="JABCIY010000178">
    <property type="protein sequence ID" value="KAF7189757.1"/>
    <property type="molecule type" value="Genomic_DNA"/>
</dbReference>
<reference evidence="3" key="1">
    <citation type="submission" date="2020-04" db="EMBL/GenBank/DDBJ databases">
        <title>Draft genome resource of the tomato pathogen Pseudocercospora fuligena.</title>
        <authorList>
            <person name="Zaccaron A."/>
        </authorList>
    </citation>
    <scope>NUCLEOTIDE SEQUENCE</scope>
    <source>
        <strain evidence="3">PF001</strain>
    </source>
</reference>
<accession>A0A8H6RFV5</accession>
<keyword evidence="4" id="KW-1185">Reference proteome</keyword>
<evidence type="ECO:0000313" key="3">
    <source>
        <dbReference type="EMBL" id="KAF7189757.1"/>
    </source>
</evidence>
<dbReference type="PANTHER" id="PTHR23028:SF134">
    <property type="entry name" value="PUTATIVE (AFU_ORTHOLOGUE AFUA_4G08520)-RELATED"/>
    <property type="match status" value="1"/>
</dbReference>
<keyword evidence="3" id="KW-0808">Transferase</keyword>
<dbReference type="Pfam" id="PF01757">
    <property type="entry name" value="Acyl_transf_3"/>
    <property type="match status" value="1"/>
</dbReference>
<name>A0A8H6RFV5_9PEZI</name>
<proteinExistence type="predicted"/>
<dbReference type="GO" id="GO:0016747">
    <property type="term" value="F:acyltransferase activity, transferring groups other than amino-acyl groups"/>
    <property type="evidence" value="ECO:0007669"/>
    <property type="project" value="InterPro"/>
</dbReference>
<keyword evidence="1" id="KW-1133">Transmembrane helix</keyword>
<dbReference type="InterPro" id="IPR050879">
    <property type="entry name" value="Acyltransferase_3"/>
</dbReference>
<gene>
    <name evidence="3" type="ORF">HII31_08864</name>
</gene>
<dbReference type="InterPro" id="IPR002656">
    <property type="entry name" value="Acyl_transf_3_dom"/>
</dbReference>
<organism evidence="3 4">
    <name type="scientific">Pseudocercospora fuligena</name>
    <dbReference type="NCBI Taxonomy" id="685502"/>
    <lineage>
        <taxon>Eukaryota</taxon>
        <taxon>Fungi</taxon>
        <taxon>Dikarya</taxon>
        <taxon>Ascomycota</taxon>
        <taxon>Pezizomycotina</taxon>
        <taxon>Dothideomycetes</taxon>
        <taxon>Dothideomycetidae</taxon>
        <taxon>Mycosphaerellales</taxon>
        <taxon>Mycosphaerellaceae</taxon>
        <taxon>Pseudocercospora</taxon>
    </lineage>
</organism>
<keyword evidence="1" id="KW-0812">Transmembrane</keyword>
<evidence type="ECO:0000259" key="2">
    <source>
        <dbReference type="Pfam" id="PF01757"/>
    </source>
</evidence>
<dbReference type="OrthoDB" id="5405781at2759"/>
<dbReference type="AlphaFoldDB" id="A0A8H6RFV5"/>